<keyword evidence="9" id="KW-0966">Cell projection</keyword>
<dbReference type="OrthoDB" id="9789227at2"/>
<dbReference type="InterPro" id="IPR000527">
    <property type="entry name" value="Flag_Lring"/>
</dbReference>
<evidence type="ECO:0000313" key="9">
    <source>
        <dbReference type="EMBL" id="EFH13741.1"/>
    </source>
</evidence>
<dbReference type="AlphaFoldDB" id="D5RG25"/>
<dbReference type="PANTHER" id="PTHR34933:SF1">
    <property type="entry name" value="FLAGELLAR L-RING PROTEIN"/>
    <property type="match status" value="1"/>
</dbReference>
<evidence type="ECO:0000256" key="5">
    <source>
        <dbReference type="ARBA" id="ARBA00023143"/>
    </source>
</evidence>
<dbReference type="Proteomes" id="UP000005324">
    <property type="component" value="Unassembled WGS sequence"/>
</dbReference>
<dbReference type="GO" id="GO:0003774">
    <property type="term" value="F:cytoskeletal motor activity"/>
    <property type="evidence" value="ECO:0007669"/>
    <property type="project" value="InterPro"/>
</dbReference>
<sequence length="272" mass="29851">MHAARPRPDTDTGAPPRPAPTGPTRRALRRLLPLALLPLGLAGCDSFGHIQKPPTISAPGELAIPPGIEEESPIDVARRPRLDGMGPTMVGSLWRPGARSFFRDQRARMVGDLLTVEIEIDDSAQFDNRTDLERESEQTFKLPFLFGLQGVLGRAFGGALDPAVELGGDSTAKGNGRIRRTEKIRLQLAATVVRVLPSGNLEIAGSQEVRVNNELRELQLRGLIRPEDIRPNNRIASEKIAEARITYGGRGVASDLQRPRWGQQIMERVLPY</sequence>
<keyword evidence="10" id="KW-1185">Reference proteome</keyword>
<dbReference type="GO" id="GO:0071973">
    <property type="term" value="P:bacterial-type flagellum-dependent cell motility"/>
    <property type="evidence" value="ECO:0007669"/>
    <property type="project" value="InterPro"/>
</dbReference>
<comment type="caution">
    <text evidence="9">The sequence shown here is derived from an EMBL/GenBank/DDBJ whole genome shotgun (WGS) entry which is preliminary data.</text>
</comment>
<evidence type="ECO:0000313" key="10">
    <source>
        <dbReference type="Proteomes" id="UP000005324"/>
    </source>
</evidence>
<dbReference type="Pfam" id="PF02107">
    <property type="entry name" value="FlgH"/>
    <property type="match status" value="1"/>
</dbReference>
<evidence type="ECO:0000256" key="8">
    <source>
        <dbReference type="SAM" id="MobiDB-lite"/>
    </source>
</evidence>
<reference evidence="9 10" key="1">
    <citation type="submission" date="2010-04" db="EMBL/GenBank/DDBJ databases">
        <authorList>
            <person name="Qin X."/>
            <person name="Bachman B."/>
            <person name="Battles P."/>
            <person name="Bell A."/>
            <person name="Bess C."/>
            <person name="Bickham C."/>
            <person name="Chaboub L."/>
            <person name="Chen D."/>
            <person name="Coyle M."/>
            <person name="Deiros D.R."/>
            <person name="Dinh H."/>
            <person name="Forbes L."/>
            <person name="Fowler G."/>
            <person name="Francisco L."/>
            <person name="Fu Q."/>
            <person name="Gubbala S."/>
            <person name="Hale W."/>
            <person name="Han Y."/>
            <person name="Hemphill L."/>
            <person name="Highlander S.K."/>
            <person name="Hirani K."/>
            <person name="Hogues M."/>
            <person name="Jackson L."/>
            <person name="Jakkamsetti A."/>
            <person name="Javaid M."/>
            <person name="Jiang H."/>
            <person name="Korchina V."/>
            <person name="Kovar C."/>
            <person name="Lara F."/>
            <person name="Lee S."/>
            <person name="Mata R."/>
            <person name="Mathew T."/>
            <person name="Moen C."/>
            <person name="Morales K."/>
            <person name="Munidasa M."/>
            <person name="Nazareth L."/>
            <person name="Ngo R."/>
            <person name="Nguyen L."/>
            <person name="Okwuonu G."/>
            <person name="Ongeri F."/>
            <person name="Patil S."/>
            <person name="Petrosino J."/>
            <person name="Pham C."/>
            <person name="Pham P."/>
            <person name="Pu L.-L."/>
            <person name="Puazo M."/>
            <person name="Raj R."/>
            <person name="Reid J."/>
            <person name="Rouhana J."/>
            <person name="Saada N."/>
            <person name="Shang Y."/>
            <person name="Simmons D."/>
            <person name="Thornton R."/>
            <person name="Warren J."/>
            <person name="Weissenberger G."/>
            <person name="Zhang J."/>
            <person name="Zhang L."/>
            <person name="Zhou C."/>
            <person name="Zhu D."/>
            <person name="Muzny D."/>
            <person name="Worley K."/>
            <person name="Gibbs R."/>
        </authorList>
    </citation>
    <scope>NUCLEOTIDE SEQUENCE [LARGE SCALE GENOMIC DNA]</scope>
    <source>
        <strain evidence="9 10">ATCC 49957</strain>
    </source>
</reference>
<dbReference type="GO" id="GO:0009279">
    <property type="term" value="C:cell outer membrane"/>
    <property type="evidence" value="ECO:0007669"/>
    <property type="project" value="UniProtKB-SubCell"/>
</dbReference>
<organism evidence="9 10">
    <name type="scientific">Pseudoroseomonas cervicalis ATCC 49957</name>
    <dbReference type="NCBI Taxonomy" id="525371"/>
    <lineage>
        <taxon>Bacteria</taxon>
        <taxon>Pseudomonadati</taxon>
        <taxon>Pseudomonadota</taxon>
        <taxon>Alphaproteobacteria</taxon>
        <taxon>Acetobacterales</taxon>
        <taxon>Roseomonadaceae</taxon>
        <taxon>Roseomonas</taxon>
    </lineage>
</organism>
<evidence type="ECO:0000256" key="6">
    <source>
        <dbReference type="ARBA" id="ARBA00023237"/>
    </source>
</evidence>
<dbReference type="PRINTS" id="PR01008">
    <property type="entry name" value="FLGLRINGFLGH"/>
</dbReference>
<dbReference type="GO" id="GO:0009427">
    <property type="term" value="C:bacterial-type flagellum basal body, distal rod, L ring"/>
    <property type="evidence" value="ECO:0007669"/>
    <property type="project" value="InterPro"/>
</dbReference>
<feature type="region of interest" description="Disordered" evidence="8">
    <location>
        <begin position="1"/>
        <end position="24"/>
    </location>
</feature>
<evidence type="ECO:0000256" key="3">
    <source>
        <dbReference type="ARBA" id="ARBA00022729"/>
    </source>
</evidence>
<accession>D5RG25</accession>
<dbReference type="PANTHER" id="PTHR34933">
    <property type="entry name" value="FLAGELLAR L-RING PROTEIN"/>
    <property type="match status" value="1"/>
</dbReference>
<comment type="similarity">
    <text evidence="2 7">Belongs to the FlgH family.</text>
</comment>
<protein>
    <recommendedName>
        <fullName evidence="7">Flagellar L-ring protein</fullName>
    </recommendedName>
    <alternativeName>
        <fullName evidence="7">Basal body L-ring protein</fullName>
    </alternativeName>
</protein>
<comment type="subunit">
    <text evidence="7">The basal body constitutes a major portion of the flagellar organelle and consists of four rings (L,P,S, and M) mounted on a central rod.</text>
</comment>
<dbReference type="EMBL" id="ADVL01000012">
    <property type="protein sequence ID" value="EFH13741.1"/>
    <property type="molecule type" value="Genomic_DNA"/>
</dbReference>
<evidence type="ECO:0000256" key="1">
    <source>
        <dbReference type="ARBA" id="ARBA00002591"/>
    </source>
</evidence>
<dbReference type="HAMAP" id="MF_00415">
    <property type="entry name" value="FlgH"/>
    <property type="match status" value="1"/>
</dbReference>
<name>D5RG25_9PROT</name>
<keyword evidence="3" id="KW-0732">Signal</keyword>
<evidence type="ECO:0000256" key="4">
    <source>
        <dbReference type="ARBA" id="ARBA00023136"/>
    </source>
</evidence>
<keyword evidence="5 7" id="KW-0975">Bacterial flagellum</keyword>
<keyword evidence="9" id="KW-0969">Cilium</keyword>
<keyword evidence="6 7" id="KW-0998">Cell outer membrane</keyword>
<feature type="compositionally biased region" description="Basic and acidic residues" evidence="8">
    <location>
        <begin position="1"/>
        <end position="10"/>
    </location>
</feature>
<evidence type="ECO:0000256" key="7">
    <source>
        <dbReference type="HAMAP-Rule" id="MF_00415"/>
    </source>
</evidence>
<comment type="subcellular location">
    <subcellularLocation>
        <location evidence="7">Cell outer membrane</location>
    </subcellularLocation>
    <subcellularLocation>
        <location evidence="7">Bacterial flagellum basal body</location>
    </subcellularLocation>
</comment>
<proteinExistence type="inferred from homology"/>
<keyword evidence="9" id="KW-0282">Flagellum</keyword>
<keyword evidence="4 7" id="KW-0472">Membrane</keyword>
<dbReference type="RefSeq" id="WP_007005658.1">
    <property type="nucleotide sequence ID" value="NZ_GG770784.1"/>
</dbReference>
<evidence type="ECO:0000256" key="2">
    <source>
        <dbReference type="ARBA" id="ARBA00006929"/>
    </source>
</evidence>
<dbReference type="HOGENOM" id="CLU_069313_1_2_5"/>
<comment type="function">
    <text evidence="1 7">Assembles around the rod to form the L-ring and probably protects the motor/basal body from shearing forces during rotation.</text>
</comment>
<gene>
    <name evidence="7 9" type="primary">flgH</name>
    <name evidence="9" type="ORF">HMPREF0731_0034</name>
</gene>